<evidence type="ECO:0000313" key="1">
    <source>
        <dbReference type="EMBL" id="GIY33797.1"/>
    </source>
</evidence>
<sequence>MDPISYWHGYPRCPNINQGKRNHLPSKLQTKSKEHISLLTSLIIYLKYRHSLKICKPFARTFLTPALFLINKKNTTEYLPRINPTGLYLMKLVITFIHQDGLKGPLLLNTFRISLPVFKAMQDCDEKACTILEHYGVLNFN</sequence>
<dbReference type="EMBL" id="BPLQ01007986">
    <property type="protein sequence ID" value="GIY33797.1"/>
    <property type="molecule type" value="Genomic_DNA"/>
</dbReference>
<proteinExistence type="predicted"/>
<dbReference type="Proteomes" id="UP001054837">
    <property type="component" value="Unassembled WGS sequence"/>
</dbReference>
<dbReference type="AlphaFoldDB" id="A0AAV4SN77"/>
<protein>
    <submittedName>
        <fullName evidence="1">Uncharacterized protein</fullName>
    </submittedName>
</protein>
<accession>A0AAV4SN77</accession>
<organism evidence="1 2">
    <name type="scientific">Caerostris darwini</name>
    <dbReference type="NCBI Taxonomy" id="1538125"/>
    <lineage>
        <taxon>Eukaryota</taxon>
        <taxon>Metazoa</taxon>
        <taxon>Ecdysozoa</taxon>
        <taxon>Arthropoda</taxon>
        <taxon>Chelicerata</taxon>
        <taxon>Arachnida</taxon>
        <taxon>Araneae</taxon>
        <taxon>Araneomorphae</taxon>
        <taxon>Entelegynae</taxon>
        <taxon>Araneoidea</taxon>
        <taxon>Araneidae</taxon>
        <taxon>Caerostris</taxon>
    </lineage>
</organism>
<name>A0AAV4SN77_9ARAC</name>
<evidence type="ECO:0000313" key="2">
    <source>
        <dbReference type="Proteomes" id="UP001054837"/>
    </source>
</evidence>
<gene>
    <name evidence="1" type="ORF">CDAR_587501</name>
</gene>
<keyword evidence="2" id="KW-1185">Reference proteome</keyword>
<comment type="caution">
    <text evidence="1">The sequence shown here is derived from an EMBL/GenBank/DDBJ whole genome shotgun (WGS) entry which is preliminary data.</text>
</comment>
<reference evidence="1 2" key="1">
    <citation type="submission" date="2021-06" db="EMBL/GenBank/DDBJ databases">
        <title>Caerostris darwini draft genome.</title>
        <authorList>
            <person name="Kono N."/>
            <person name="Arakawa K."/>
        </authorList>
    </citation>
    <scope>NUCLEOTIDE SEQUENCE [LARGE SCALE GENOMIC DNA]</scope>
</reference>